<proteinExistence type="inferred from homology"/>
<keyword evidence="12" id="KW-1185">Reference proteome</keyword>
<keyword evidence="5" id="KW-0378">Hydrolase</keyword>
<dbReference type="EMBL" id="JBGFUD010001238">
    <property type="protein sequence ID" value="MFH4975989.1"/>
    <property type="molecule type" value="Genomic_DNA"/>
</dbReference>
<dbReference type="PRINTS" id="PR00716">
    <property type="entry name" value="MPIPHPHTASE"/>
</dbReference>
<evidence type="ECO:0000259" key="10">
    <source>
        <dbReference type="PROSITE" id="PS50206"/>
    </source>
</evidence>
<feature type="domain" description="Rhodanese" evidence="10">
    <location>
        <begin position="237"/>
        <end position="345"/>
    </location>
</feature>
<dbReference type="InterPro" id="IPR036873">
    <property type="entry name" value="Rhodanese-like_dom_sf"/>
</dbReference>
<dbReference type="InterPro" id="IPR001763">
    <property type="entry name" value="Rhodanese-like_dom"/>
</dbReference>
<sequence length="441" mass="51386">MDVTMEDISDQTLVEEDSRDSGISVCYDSGQRTDFSAAEQSLFDSHMEENFLSETICGLCEEELRVETELRNRHNMDAAPCTTHHGLSDITNRQITDDESPKCRSRFYIERRQAHQEKVSRRRHLLVTSQSSDPNDCIGYTHSQQSKIIDCIMEDSENEPPSDASHLSYKNKIRSQSVSTFEISHRHCSVENWLPDNLHVTYTLPTLLKPQIDSTAFRSIDGSILAQMLESLSDVEFFSRFLLVDCRYPYEYNGGHIKRAVNMFDPSLIQEYFFPEYRPEFERIRKRIPIFYCEYSQKRGPSMAHALREFDRKRNEANYPDVDYKEIYVLDRGYKFFYEDSQHQHLCEPSSYTRMVDPLYKNELKTYQMHRTKSFCGIGSCLRTIHNEYGPRRMKLSFRSMSENVSPSQVRRDLFCVSTAVSAPITPPSTSYSPIPMAKFS</sequence>
<evidence type="ECO:0000256" key="2">
    <source>
        <dbReference type="ARBA" id="ARBA00013064"/>
    </source>
</evidence>
<dbReference type="InterPro" id="IPR000751">
    <property type="entry name" value="MPI_Phosphatase"/>
</dbReference>
<keyword evidence="6" id="KW-0904">Protein phosphatase</keyword>
<evidence type="ECO:0000256" key="8">
    <source>
        <dbReference type="ARBA" id="ARBA00051722"/>
    </source>
</evidence>
<dbReference type="PANTHER" id="PTHR10828:SF76">
    <property type="entry name" value="M-PHASE INDUCER PHOSPHATASE"/>
    <property type="match status" value="1"/>
</dbReference>
<evidence type="ECO:0000256" key="6">
    <source>
        <dbReference type="ARBA" id="ARBA00022912"/>
    </source>
</evidence>
<dbReference type="PROSITE" id="PS50206">
    <property type="entry name" value="RHODANESE_3"/>
    <property type="match status" value="1"/>
</dbReference>
<evidence type="ECO:0000256" key="1">
    <source>
        <dbReference type="ARBA" id="ARBA00011065"/>
    </source>
</evidence>
<organism evidence="11 12">
    <name type="scientific">Gnathostoma spinigerum</name>
    <dbReference type="NCBI Taxonomy" id="75299"/>
    <lineage>
        <taxon>Eukaryota</taxon>
        <taxon>Metazoa</taxon>
        <taxon>Ecdysozoa</taxon>
        <taxon>Nematoda</taxon>
        <taxon>Chromadorea</taxon>
        <taxon>Rhabditida</taxon>
        <taxon>Spirurina</taxon>
        <taxon>Gnathostomatomorpha</taxon>
        <taxon>Gnathostomatoidea</taxon>
        <taxon>Gnathostomatidae</taxon>
        <taxon>Gnathostoma</taxon>
    </lineage>
</organism>
<gene>
    <name evidence="11" type="ORF">AB6A40_002698</name>
</gene>
<keyword evidence="3" id="KW-0132">Cell division</keyword>
<comment type="caution">
    <text evidence="11">The sequence shown here is derived from an EMBL/GenBank/DDBJ whole genome shotgun (WGS) entry which is preliminary data.</text>
</comment>
<keyword evidence="4" id="KW-0498">Mitosis</keyword>
<feature type="region of interest" description="Disordered" evidence="9">
    <location>
        <begin position="1"/>
        <end position="20"/>
    </location>
</feature>
<reference evidence="11 12" key="1">
    <citation type="submission" date="2024-08" db="EMBL/GenBank/DDBJ databases">
        <title>Gnathostoma spinigerum genome.</title>
        <authorList>
            <person name="Gonzalez-Bertolin B."/>
            <person name="Monzon S."/>
            <person name="Zaballos A."/>
            <person name="Jimenez P."/>
            <person name="Dekumyoy P."/>
            <person name="Varona S."/>
            <person name="Cuesta I."/>
            <person name="Sumanam S."/>
            <person name="Adisakwattana P."/>
            <person name="Gasser R.B."/>
            <person name="Hernandez-Gonzalez A."/>
            <person name="Young N.D."/>
            <person name="Perteguer M.J."/>
        </authorList>
    </citation>
    <scope>NUCLEOTIDE SEQUENCE [LARGE SCALE GENOMIC DNA]</scope>
    <source>
        <strain evidence="11">AL3</strain>
        <tissue evidence="11">Liver</tissue>
    </source>
</reference>
<evidence type="ECO:0000256" key="4">
    <source>
        <dbReference type="ARBA" id="ARBA00022776"/>
    </source>
</evidence>
<dbReference type="Gene3D" id="3.40.250.10">
    <property type="entry name" value="Rhodanese-like domain"/>
    <property type="match status" value="1"/>
</dbReference>
<comment type="catalytic activity">
    <reaction evidence="8">
        <text>O-phospho-L-tyrosyl-[protein] + H2O = L-tyrosyl-[protein] + phosphate</text>
        <dbReference type="Rhea" id="RHEA:10684"/>
        <dbReference type="Rhea" id="RHEA-COMP:10136"/>
        <dbReference type="Rhea" id="RHEA-COMP:20101"/>
        <dbReference type="ChEBI" id="CHEBI:15377"/>
        <dbReference type="ChEBI" id="CHEBI:43474"/>
        <dbReference type="ChEBI" id="CHEBI:46858"/>
        <dbReference type="ChEBI" id="CHEBI:61978"/>
        <dbReference type="EC" id="3.1.3.48"/>
    </reaction>
</comment>
<dbReference type="AlphaFoldDB" id="A0ABD6E7B8"/>
<evidence type="ECO:0000256" key="5">
    <source>
        <dbReference type="ARBA" id="ARBA00022801"/>
    </source>
</evidence>
<dbReference type="Proteomes" id="UP001608902">
    <property type="component" value="Unassembled WGS sequence"/>
</dbReference>
<name>A0ABD6E7B8_9BILA</name>
<dbReference type="EC" id="3.1.3.48" evidence="2"/>
<evidence type="ECO:0000256" key="3">
    <source>
        <dbReference type="ARBA" id="ARBA00022618"/>
    </source>
</evidence>
<comment type="similarity">
    <text evidence="1">Belongs to the MPI phosphatase family.</text>
</comment>
<evidence type="ECO:0000313" key="12">
    <source>
        <dbReference type="Proteomes" id="UP001608902"/>
    </source>
</evidence>
<dbReference type="Pfam" id="PF00581">
    <property type="entry name" value="Rhodanese"/>
    <property type="match status" value="1"/>
</dbReference>
<dbReference type="SUPFAM" id="SSF52821">
    <property type="entry name" value="Rhodanese/Cell cycle control phosphatase"/>
    <property type="match status" value="1"/>
</dbReference>
<evidence type="ECO:0000313" key="11">
    <source>
        <dbReference type="EMBL" id="MFH4975989.1"/>
    </source>
</evidence>
<protein>
    <recommendedName>
        <fullName evidence="2">protein-tyrosine-phosphatase</fullName>
        <ecNumber evidence="2">3.1.3.48</ecNumber>
    </recommendedName>
</protein>
<dbReference type="GO" id="GO:0004725">
    <property type="term" value="F:protein tyrosine phosphatase activity"/>
    <property type="evidence" value="ECO:0007669"/>
    <property type="project" value="UniProtKB-EC"/>
</dbReference>
<feature type="compositionally biased region" description="Acidic residues" evidence="9">
    <location>
        <begin position="1"/>
        <end position="18"/>
    </location>
</feature>
<keyword evidence="7" id="KW-0131">Cell cycle</keyword>
<dbReference type="PANTHER" id="PTHR10828">
    <property type="entry name" value="M-PHASE INDUCER PHOSPHATASE DUAL SPECIFICITY PHOSPHATASE CDC25"/>
    <property type="match status" value="1"/>
</dbReference>
<evidence type="ECO:0000256" key="9">
    <source>
        <dbReference type="SAM" id="MobiDB-lite"/>
    </source>
</evidence>
<accession>A0ABD6E7B8</accession>
<dbReference type="FunFam" id="3.40.250.10:FF:000021">
    <property type="entry name" value="M-phase inducer phosphatase cdc-25.2"/>
    <property type="match status" value="1"/>
</dbReference>
<dbReference type="GO" id="GO:0051301">
    <property type="term" value="P:cell division"/>
    <property type="evidence" value="ECO:0007669"/>
    <property type="project" value="UniProtKB-KW"/>
</dbReference>
<evidence type="ECO:0000256" key="7">
    <source>
        <dbReference type="ARBA" id="ARBA00023306"/>
    </source>
</evidence>
<dbReference type="SMART" id="SM00450">
    <property type="entry name" value="RHOD"/>
    <property type="match status" value="1"/>
</dbReference>